<sequence length="158" mass="18309">MVLTLPTQFDDTLGALYVAEQIHVPIQSIDRGYLMGWISYTDFLVQQASKRISTSLITRRMPLNSRHWVLNAFHLALTSHAFYYYSITNFVKPEALVRIEWSLVGQVITSTVSDSLVRASPFVQDIWEESLASQWRKHTNNCYNYSLFNLRGRFRPSS</sequence>
<dbReference type="Proteomes" id="UP001212997">
    <property type="component" value="Unassembled WGS sequence"/>
</dbReference>
<gene>
    <name evidence="1" type="ORF">NLI96_g2066</name>
</gene>
<reference evidence="1" key="1">
    <citation type="submission" date="2022-07" db="EMBL/GenBank/DDBJ databases">
        <title>Genome Sequence of Physisporinus lineatus.</title>
        <authorList>
            <person name="Buettner E."/>
        </authorList>
    </citation>
    <scope>NUCLEOTIDE SEQUENCE</scope>
    <source>
        <strain evidence="1">VT162</strain>
    </source>
</reference>
<proteinExistence type="predicted"/>
<protein>
    <submittedName>
        <fullName evidence="1">Uncharacterized protein</fullName>
    </submittedName>
</protein>
<dbReference type="EMBL" id="JANAWD010000043">
    <property type="protein sequence ID" value="KAJ3489519.1"/>
    <property type="molecule type" value="Genomic_DNA"/>
</dbReference>
<keyword evidence="2" id="KW-1185">Reference proteome</keyword>
<comment type="caution">
    <text evidence="1">The sequence shown here is derived from an EMBL/GenBank/DDBJ whole genome shotgun (WGS) entry which is preliminary data.</text>
</comment>
<dbReference type="AlphaFoldDB" id="A0AAD5V9E4"/>
<evidence type="ECO:0000313" key="2">
    <source>
        <dbReference type="Proteomes" id="UP001212997"/>
    </source>
</evidence>
<name>A0AAD5V9E4_9APHY</name>
<evidence type="ECO:0000313" key="1">
    <source>
        <dbReference type="EMBL" id="KAJ3489519.1"/>
    </source>
</evidence>
<accession>A0AAD5V9E4</accession>
<organism evidence="1 2">
    <name type="scientific">Meripilus lineatus</name>
    <dbReference type="NCBI Taxonomy" id="2056292"/>
    <lineage>
        <taxon>Eukaryota</taxon>
        <taxon>Fungi</taxon>
        <taxon>Dikarya</taxon>
        <taxon>Basidiomycota</taxon>
        <taxon>Agaricomycotina</taxon>
        <taxon>Agaricomycetes</taxon>
        <taxon>Polyporales</taxon>
        <taxon>Meripilaceae</taxon>
        <taxon>Meripilus</taxon>
    </lineage>
</organism>